<dbReference type="GO" id="GO:0006629">
    <property type="term" value="P:lipid metabolic process"/>
    <property type="evidence" value="ECO:0007669"/>
    <property type="project" value="InterPro"/>
</dbReference>
<evidence type="ECO:0000313" key="2">
    <source>
        <dbReference type="EnsemblMetazoa" id="CapteP217638"/>
    </source>
</evidence>
<keyword evidence="1" id="KW-0732">Signal</keyword>
<sequence length="644" mass="72659">MDYICLIFLLGSTLGVPLKKEWTVQYGTVLNPNQASLKPIVKKGEIFSIDGGLYRAKTGGVFKEMITAFGLPESSIDEHPTWKLIEDGSYMSPKNKAATLVPGDLYRDKDGLLVRATAEGPEIVNEKANWMGLSRNEIGDRRIGDLFIPGTHDSGTVGVDESSYLVDRNALFILAQQFEPMIIANWSKTQDSSLGEQCEAGFRFFDMRIADLEDEDGSFRWWHGLAGFEIQIELQEIANFARDHPEEIILLEFGHFAKPGDQDSPTVSIPERRKDVIAEILLQYLEPYLALESELSSNPTVNEILATGKNIILEMNDAYIRPKHDGFWSSIYISRWVGKTNPEDIFIERASKMQTYLESNRDQFTSVSGCHTPDEVMIIAALLRIYGDNKLVMRILEKVAPEYAGLDPDRMSYEGMWLDLVTSSRYGINTAGMMVRPEKNYTSGASVHYRGLNDMAHYWAARPDKFKVNEIHVDDAVASSTLVQTAIQSAKSEINREVSIAFQGNSKDGYYIWDGQFSTIGGEDGMQCSLPIQVRYRVTSTSYVINEDWTPINNKEEVVFTEGQFPEDAMVMVEVSGRELEGEWLVLYKGNVQEMIESNQDLYLRGANLENREGGFAYTSYNYNVFGNACDEVPTEDYLEILSW</sequence>
<reference evidence="3" key="1">
    <citation type="submission" date="2012-12" db="EMBL/GenBank/DDBJ databases">
        <authorList>
            <person name="Hellsten U."/>
            <person name="Grimwood J."/>
            <person name="Chapman J.A."/>
            <person name="Shapiro H."/>
            <person name="Aerts A."/>
            <person name="Otillar R.P."/>
            <person name="Terry A.Y."/>
            <person name="Boore J.L."/>
            <person name="Simakov O."/>
            <person name="Marletaz F."/>
            <person name="Cho S.-J."/>
            <person name="Edsinger-Gonzales E."/>
            <person name="Havlak P."/>
            <person name="Kuo D.-H."/>
            <person name="Larsson T."/>
            <person name="Lv J."/>
            <person name="Arendt D."/>
            <person name="Savage R."/>
            <person name="Osoegawa K."/>
            <person name="de Jong P."/>
            <person name="Lindberg D.R."/>
            <person name="Seaver E.C."/>
            <person name="Weisblat D.A."/>
            <person name="Putnam N.H."/>
            <person name="Grigoriev I.V."/>
            <person name="Rokhsar D.S."/>
        </authorList>
    </citation>
    <scope>NUCLEOTIDE SEQUENCE</scope>
    <source>
        <strain evidence="3">I ESC-2004</strain>
    </source>
</reference>
<dbReference type="EMBL" id="AMQN01000190">
    <property type="status" value="NOT_ANNOTATED_CDS"/>
    <property type="molecule type" value="Genomic_DNA"/>
</dbReference>
<reference evidence="3" key="2">
    <citation type="journal article" date="2013" name="Nature">
        <title>Insights into bilaterian evolution from three spiralian genomes.</title>
        <authorList>
            <person name="Simakov O."/>
            <person name="Marletaz F."/>
            <person name="Cho S.J."/>
            <person name="Edsinger-Gonzales E."/>
            <person name="Havlak P."/>
            <person name="Hellsten U."/>
            <person name="Kuo D.H."/>
            <person name="Larsson T."/>
            <person name="Lv J."/>
            <person name="Arendt D."/>
            <person name="Savage R."/>
            <person name="Osoegawa K."/>
            <person name="de Jong P."/>
            <person name="Grimwood J."/>
            <person name="Chapman J.A."/>
            <person name="Shapiro H."/>
            <person name="Aerts A."/>
            <person name="Otillar R.P."/>
            <person name="Terry A.Y."/>
            <person name="Boore J.L."/>
            <person name="Grigoriev I.V."/>
            <person name="Lindberg D.R."/>
            <person name="Seaver E.C."/>
            <person name="Weisblat D.A."/>
            <person name="Putnam N.H."/>
            <person name="Rokhsar D.S."/>
        </authorList>
    </citation>
    <scope>NUCLEOTIDE SEQUENCE</scope>
    <source>
        <strain evidence="3">I ESC-2004</strain>
    </source>
</reference>
<dbReference type="PANTHER" id="PTHR13593:SF113">
    <property type="entry name" value="SI:DKEY-266F7.9"/>
    <property type="match status" value="1"/>
</dbReference>
<evidence type="ECO:0000313" key="3">
    <source>
        <dbReference type="Proteomes" id="UP000014760"/>
    </source>
</evidence>
<feature type="signal peptide" evidence="1">
    <location>
        <begin position="1"/>
        <end position="15"/>
    </location>
</feature>
<dbReference type="Gene3D" id="3.20.20.190">
    <property type="entry name" value="Phosphatidylinositol (PI) phosphodiesterase"/>
    <property type="match status" value="1"/>
</dbReference>
<accession>X2AMH3</accession>
<proteinExistence type="predicted"/>
<dbReference type="SUPFAM" id="SSF51695">
    <property type="entry name" value="PLC-like phosphodiesterases"/>
    <property type="match status" value="1"/>
</dbReference>
<name>X2AMH3_CAPTE</name>
<keyword evidence="3" id="KW-1185">Reference proteome</keyword>
<dbReference type="InterPro" id="IPR051057">
    <property type="entry name" value="PI-PLC_domain"/>
</dbReference>
<organism evidence="2 3">
    <name type="scientific">Capitella teleta</name>
    <name type="common">Polychaete worm</name>
    <dbReference type="NCBI Taxonomy" id="283909"/>
    <lineage>
        <taxon>Eukaryota</taxon>
        <taxon>Metazoa</taxon>
        <taxon>Spiralia</taxon>
        <taxon>Lophotrochozoa</taxon>
        <taxon>Annelida</taxon>
        <taxon>Polychaeta</taxon>
        <taxon>Sedentaria</taxon>
        <taxon>Scolecida</taxon>
        <taxon>Capitellidae</taxon>
        <taxon>Capitella</taxon>
    </lineage>
</organism>
<dbReference type="HOGENOM" id="CLU_425299_0_0_1"/>
<dbReference type="InterPro" id="IPR017946">
    <property type="entry name" value="PLC-like_Pdiesterase_TIM-brl"/>
</dbReference>
<evidence type="ECO:0008006" key="4">
    <source>
        <dbReference type="Google" id="ProtNLM"/>
    </source>
</evidence>
<dbReference type="PANTHER" id="PTHR13593">
    <property type="match status" value="1"/>
</dbReference>
<reference evidence="2" key="3">
    <citation type="submission" date="2015-06" db="UniProtKB">
        <authorList>
            <consortium name="EnsemblMetazoa"/>
        </authorList>
    </citation>
    <scope>IDENTIFICATION</scope>
</reference>
<dbReference type="Proteomes" id="UP000014760">
    <property type="component" value="Unassembled WGS sequence"/>
</dbReference>
<protein>
    <recommendedName>
        <fullName evidence="4">Phosphatidylinositol-specific phospholipase C X domain-containing protein</fullName>
    </recommendedName>
</protein>
<dbReference type="OrthoDB" id="6250216at2759"/>
<feature type="chain" id="PRO_5012452431" description="Phosphatidylinositol-specific phospholipase C X domain-containing protein" evidence="1">
    <location>
        <begin position="16"/>
        <end position="644"/>
    </location>
</feature>
<evidence type="ECO:0000256" key="1">
    <source>
        <dbReference type="SAM" id="SignalP"/>
    </source>
</evidence>
<dbReference type="EnsemblMetazoa" id="CapteT217638">
    <property type="protein sequence ID" value="CapteP217638"/>
    <property type="gene ID" value="CapteG217638"/>
</dbReference>
<dbReference type="GO" id="GO:0008081">
    <property type="term" value="F:phosphoric diester hydrolase activity"/>
    <property type="evidence" value="ECO:0007669"/>
    <property type="project" value="InterPro"/>
</dbReference>
<dbReference type="AlphaFoldDB" id="X2AMH3"/>